<dbReference type="InterPro" id="IPR029044">
    <property type="entry name" value="Nucleotide-diphossugar_trans"/>
</dbReference>
<dbReference type="AlphaFoldDB" id="A0AAV9J4K1"/>
<evidence type="ECO:0008006" key="4">
    <source>
        <dbReference type="Google" id="ProtNLM"/>
    </source>
</evidence>
<evidence type="ECO:0000313" key="2">
    <source>
        <dbReference type="EMBL" id="KAK4539599.1"/>
    </source>
</evidence>
<feature type="region of interest" description="Disordered" evidence="1">
    <location>
        <begin position="380"/>
        <end position="409"/>
    </location>
</feature>
<dbReference type="Proteomes" id="UP001324427">
    <property type="component" value="Unassembled WGS sequence"/>
</dbReference>
<dbReference type="EMBL" id="JAVFHQ010000089">
    <property type="protein sequence ID" value="KAK4539599.1"/>
    <property type="molecule type" value="Genomic_DNA"/>
</dbReference>
<dbReference type="Gene3D" id="3.90.550.10">
    <property type="entry name" value="Spore Coat Polysaccharide Biosynthesis Protein SpsA, Chain A"/>
    <property type="match status" value="1"/>
</dbReference>
<reference evidence="2 3" key="1">
    <citation type="submission" date="2021-11" db="EMBL/GenBank/DDBJ databases">
        <title>Black yeast isolated from Biological Soil Crust.</title>
        <authorList>
            <person name="Kurbessoian T."/>
        </authorList>
    </citation>
    <scope>NUCLEOTIDE SEQUENCE [LARGE SCALE GENOMIC DNA]</scope>
    <source>
        <strain evidence="2 3">CCFEE 5522</strain>
    </source>
</reference>
<dbReference type="SUPFAM" id="SSF53448">
    <property type="entry name" value="Nucleotide-diphospho-sugar transferases"/>
    <property type="match status" value="1"/>
</dbReference>
<keyword evidence="3" id="KW-1185">Reference proteome</keyword>
<dbReference type="InterPro" id="IPR050587">
    <property type="entry name" value="GNT1/Glycosyltrans_8"/>
</dbReference>
<name>A0AAV9J4K1_9PEZI</name>
<sequence length="476" mass="52677">MQSPLINLATAGILLCTTFFVWSSVQYLGDHDWTYPEWRATMEDPEAEGTLLMENQRLEQALEAPRASALYAPAVSVTAISPEATGTSDVAPAEALSQHAPAISTEGFAYLFYATADPYACSALVNIHRLQHVLNATVPIHVLASSDVREAYIAAFRAANATVHIEQAPPLKDGAGGYYQDCLLKLLAFKMHVIDPSLRRVLAFDSDQLIMQNLDHLFSGLPDVDLAAPRAYWLAKDFLASTFLMINLSDRLWHAVEAALATVDFDVFDMDLINNLLGDTVMMLSGEYVTLNSHWEDWNLPRWHHPVNGLNMTTVEIVNELAKSAEQGVTMISKKRQDDVSLAEVDFVDLPSPNDEEAGLSNDAQPVPAKKVHTMTMIPPLQSMTPEPKGAPQRKGPTKPPEQPVTSPRFPANHPLTLELYRLQNAASVIHFTAQGKPWMKSADTIRTWRPHAHPVLAEQFELWRDTASEVCPDGR</sequence>
<protein>
    <recommendedName>
        <fullName evidence="4">Nucleotide-diphospho-sugar transferase</fullName>
    </recommendedName>
</protein>
<comment type="caution">
    <text evidence="2">The sequence shown here is derived from an EMBL/GenBank/DDBJ whole genome shotgun (WGS) entry which is preliminary data.</text>
</comment>
<evidence type="ECO:0000256" key="1">
    <source>
        <dbReference type="SAM" id="MobiDB-lite"/>
    </source>
</evidence>
<accession>A0AAV9J4K1</accession>
<dbReference type="PANTHER" id="PTHR11183">
    <property type="entry name" value="GLYCOGENIN SUBFAMILY MEMBER"/>
    <property type="match status" value="1"/>
</dbReference>
<evidence type="ECO:0000313" key="3">
    <source>
        <dbReference type="Proteomes" id="UP001324427"/>
    </source>
</evidence>
<proteinExistence type="predicted"/>
<organism evidence="2 3">
    <name type="scientific">Oleoguttula mirabilis</name>
    <dbReference type="NCBI Taxonomy" id="1507867"/>
    <lineage>
        <taxon>Eukaryota</taxon>
        <taxon>Fungi</taxon>
        <taxon>Dikarya</taxon>
        <taxon>Ascomycota</taxon>
        <taxon>Pezizomycotina</taxon>
        <taxon>Dothideomycetes</taxon>
        <taxon>Dothideomycetidae</taxon>
        <taxon>Mycosphaerellales</taxon>
        <taxon>Teratosphaeriaceae</taxon>
        <taxon>Oleoguttula</taxon>
    </lineage>
</organism>
<gene>
    <name evidence="2" type="ORF">LTR36_010535</name>
</gene>